<evidence type="ECO:0000259" key="2">
    <source>
        <dbReference type="Pfam" id="PF17289"/>
    </source>
</evidence>
<keyword evidence="1" id="KW-1188">Viral release from host cell</keyword>
<dbReference type="Pfam" id="PF17289">
    <property type="entry name" value="Terminase_6C"/>
    <property type="match status" value="1"/>
</dbReference>
<dbReference type="Gene3D" id="3.30.420.240">
    <property type="match status" value="1"/>
</dbReference>
<evidence type="ECO:0000313" key="3">
    <source>
        <dbReference type="EMBL" id="GAH45966.1"/>
    </source>
</evidence>
<evidence type="ECO:0000256" key="1">
    <source>
        <dbReference type="ARBA" id="ARBA00022612"/>
    </source>
</evidence>
<gene>
    <name evidence="3" type="ORF">S03H2_12179</name>
</gene>
<dbReference type="InterPro" id="IPR035421">
    <property type="entry name" value="Terminase_6C"/>
</dbReference>
<name>X1FK02_9ZZZZ</name>
<proteinExistence type="predicted"/>
<comment type="caution">
    <text evidence="3">The sequence shown here is derived from an EMBL/GenBank/DDBJ whole genome shotgun (WGS) entry which is preliminary data.</text>
</comment>
<dbReference type="AlphaFoldDB" id="X1FK02"/>
<feature type="non-terminal residue" evidence="3">
    <location>
        <position position="1"/>
    </location>
</feature>
<reference evidence="3" key="1">
    <citation type="journal article" date="2014" name="Front. Microbiol.">
        <title>High frequency of phylogenetically diverse reductive dehalogenase-homologous genes in deep subseafloor sedimentary metagenomes.</title>
        <authorList>
            <person name="Kawai M."/>
            <person name="Futagami T."/>
            <person name="Toyoda A."/>
            <person name="Takaki Y."/>
            <person name="Nishi S."/>
            <person name="Hori S."/>
            <person name="Arai W."/>
            <person name="Tsubouchi T."/>
            <person name="Morono Y."/>
            <person name="Uchiyama I."/>
            <person name="Ito T."/>
            <person name="Fujiyama A."/>
            <person name="Inagaki F."/>
            <person name="Takami H."/>
        </authorList>
    </citation>
    <scope>NUCLEOTIDE SEQUENCE</scope>
    <source>
        <strain evidence="3">Expedition CK06-06</strain>
    </source>
</reference>
<sequence length="366" mass="42723">DGERTKRVYAATRWSFADLNDEMMQKMAPRFYDKFINKTLLYNQPLANIESEDELAVFLLSVWKDETEKAVIWPAKRSYESLMKWKARVGSYFWSCQMENDPIPDEDRTFNPEDFRYYTVTTELNAKGIPTEYYICGEEKTGTDHDTGRPLYEYRKIPVNETTNIMTVDPAYGTKAHNDYVGIVVCAHWTEPKSQLRWLIVLETVRQKMTTAQSKRKIEQLYAKWDCQKVGIESASFQHVYIENLLMDGRWAGELNIDVVRITRGGGESKGMRVTRLEPYYETHRIWHAGRMRSGILEQELLGFVGCMSRGSSDDVADAMSDHVDFGRTMKLPDFNPMAMADLPQRMKEDALEDWESWDDKEWLRV</sequence>
<protein>
    <recommendedName>
        <fullName evidence="2">Terminase large subunit gp17-like C-terminal domain-containing protein</fullName>
    </recommendedName>
</protein>
<organism evidence="3">
    <name type="scientific">marine sediment metagenome</name>
    <dbReference type="NCBI Taxonomy" id="412755"/>
    <lineage>
        <taxon>unclassified sequences</taxon>
        <taxon>metagenomes</taxon>
        <taxon>ecological metagenomes</taxon>
    </lineage>
</organism>
<feature type="domain" description="Terminase large subunit gp17-like C-terminal" evidence="2">
    <location>
        <begin position="166"/>
        <end position="322"/>
    </location>
</feature>
<dbReference type="EMBL" id="BARU01006203">
    <property type="protein sequence ID" value="GAH45966.1"/>
    <property type="molecule type" value="Genomic_DNA"/>
</dbReference>
<accession>X1FK02</accession>